<evidence type="ECO:0008006" key="4">
    <source>
        <dbReference type="Google" id="ProtNLM"/>
    </source>
</evidence>
<dbReference type="EMBL" id="AVCH01000011">
    <property type="protein sequence ID" value="KFN52023.1"/>
    <property type="molecule type" value="Genomic_DNA"/>
</dbReference>
<dbReference type="eggNOG" id="COG4409">
    <property type="taxonomic scope" value="Bacteria"/>
</dbReference>
<dbReference type="Proteomes" id="UP000029392">
    <property type="component" value="Unassembled WGS sequence"/>
</dbReference>
<organism evidence="2 3">
    <name type="scientific">Arenimonas malthae CC-JY-1</name>
    <dbReference type="NCBI Taxonomy" id="1384054"/>
    <lineage>
        <taxon>Bacteria</taxon>
        <taxon>Pseudomonadati</taxon>
        <taxon>Pseudomonadota</taxon>
        <taxon>Gammaproteobacteria</taxon>
        <taxon>Lysobacterales</taxon>
        <taxon>Lysobacteraceae</taxon>
        <taxon>Arenimonas</taxon>
    </lineage>
</organism>
<dbReference type="Gene3D" id="2.120.10.10">
    <property type="match status" value="2"/>
</dbReference>
<dbReference type="OrthoDB" id="9764969at2"/>
<name>A0A091BH41_9GAMM</name>
<dbReference type="PATRIC" id="fig|1384054.3.peg.282"/>
<sequence length="403" mass="42767">MKPLILALLALAPAAPAATVADWSMPSPPGSAQPNLSLAPDGDLLLSWIERRAGGGHRLAFARHDARTGWSPARTIAEGGDWFVNWADFPALQALPDGSLWAHTLVKNADATYAYDVRLQSSRDGGQTWAATAPVHDDGTPTEHGFATLWAQPDGRLGIAWLDGRHTGGGGHASHAGHGGPGGAMTLRAASFDAGGKRAELELDASTCDCCQTDSVATDEGVLLAYRDRAPGEVRDIAVARFDGRQWHAPVMVHADRWVMPACPVNGPAIAALGRQAWVAWYTATGGTPAIRLARSGDAGRTFAGMKELARGEAQQGRLDLAADARGVWVAWVEEQGGAQSLWLARFDAGLGTEHFRRKVADIAGRGRATGFPRLRLRDGQAWLAWTEVVGGVPRLRGARVSE</sequence>
<evidence type="ECO:0000313" key="2">
    <source>
        <dbReference type="EMBL" id="KFN52023.1"/>
    </source>
</evidence>
<accession>A0A091BH41</accession>
<dbReference type="STRING" id="1384054.N790_03580"/>
<evidence type="ECO:0000256" key="1">
    <source>
        <dbReference type="SAM" id="SignalP"/>
    </source>
</evidence>
<feature type="signal peptide" evidence="1">
    <location>
        <begin position="1"/>
        <end position="17"/>
    </location>
</feature>
<protein>
    <recommendedName>
        <fullName evidence="4">Sialidase domain-containing protein</fullName>
    </recommendedName>
</protein>
<dbReference type="AlphaFoldDB" id="A0A091BH41"/>
<dbReference type="CDD" id="cd15482">
    <property type="entry name" value="Sialidase_non-viral"/>
    <property type="match status" value="1"/>
</dbReference>
<reference evidence="2 3" key="1">
    <citation type="submission" date="2013-09" db="EMBL/GenBank/DDBJ databases">
        <title>Genome sequencing of Arenimonas malthae.</title>
        <authorList>
            <person name="Chen F."/>
            <person name="Wang G."/>
        </authorList>
    </citation>
    <scope>NUCLEOTIDE SEQUENCE [LARGE SCALE GENOMIC DNA]</scope>
    <source>
        <strain evidence="2 3">CC-JY-1</strain>
    </source>
</reference>
<dbReference type="RefSeq" id="WP_052385587.1">
    <property type="nucleotide sequence ID" value="NZ_AVCH01000011.1"/>
</dbReference>
<keyword evidence="1" id="KW-0732">Signal</keyword>
<dbReference type="InterPro" id="IPR036278">
    <property type="entry name" value="Sialidase_sf"/>
</dbReference>
<dbReference type="SUPFAM" id="SSF50939">
    <property type="entry name" value="Sialidases"/>
    <property type="match status" value="1"/>
</dbReference>
<keyword evidence="3" id="KW-1185">Reference proteome</keyword>
<proteinExistence type="predicted"/>
<evidence type="ECO:0000313" key="3">
    <source>
        <dbReference type="Proteomes" id="UP000029392"/>
    </source>
</evidence>
<feature type="chain" id="PRO_5001869800" description="Sialidase domain-containing protein" evidence="1">
    <location>
        <begin position="18"/>
        <end position="403"/>
    </location>
</feature>
<comment type="caution">
    <text evidence="2">The sequence shown here is derived from an EMBL/GenBank/DDBJ whole genome shotgun (WGS) entry which is preliminary data.</text>
</comment>
<gene>
    <name evidence="2" type="ORF">N790_03580</name>
</gene>